<organism evidence="19 20">
    <name type="scientific">Candidatus Xenolissoclinum pacificiensis L6</name>
    <dbReference type="NCBI Taxonomy" id="1401685"/>
    <lineage>
        <taxon>Bacteria</taxon>
        <taxon>Pseudomonadati</taxon>
        <taxon>Pseudomonadota</taxon>
        <taxon>Alphaproteobacteria</taxon>
        <taxon>Rickettsiales</taxon>
        <taxon>Anaplasmataceae</taxon>
        <taxon>Candidatus Xenolissoclinum</taxon>
    </lineage>
</organism>
<dbReference type="SUPFAM" id="SSF46785">
    <property type="entry name" value="Winged helix' DNA-binding domain"/>
    <property type="match status" value="1"/>
</dbReference>
<evidence type="ECO:0000256" key="4">
    <source>
        <dbReference type="ARBA" id="ARBA00022475"/>
    </source>
</evidence>
<dbReference type="Pfam" id="PF17854">
    <property type="entry name" value="FtsK_alpha"/>
    <property type="match status" value="1"/>
</dbReference>
<comment type="subcellular location">
    <subcellularLocation>
        <location evidence="1">Cell membrane</location>
        <topology evidence="1">Multi-pass membrane protein</topology>
    </subcellularLocation>
</comment>
<dbReference type="CDD" id="cd01127">
    <property type="entry name" value="TrwB_TraG_TraD_VirD4"/>
    <property type="match status" value="1"/>
</dbReference>
<dbReference type="SUPFAM" id="SSF52540">
    <property type="entry name" value="P-loop containing nucleoside triphosphate hydrolases"/>
    <property type="match status" value="1"/>
</dbReference>
<dbReference type="PROSITE" id="PS50901">
    <property type="entry name" value="FTSK"/>
    <property type="match status" value="1"/>
</dbReference>
<dbReference type="Gene3D" id="1.10.10.10">
    <property type="entry name" value="Winged helix-like DNA-binding domain superfamily/Winged helix DNA-binding domain"/>
    <property type="match status" value="1"/>
</dbReference>
<dbReference type="InterPro" id="IPR050206">
    <property type="entry name" value="FtsK/SpoIIIE/SftA"/>
</dbReference>
<evidence type="ECO:0000256" key="17">
    <source>
        <dbReference type="SAM" id="Phobius"/>
    </source>
</evidence>
<feature type="transmembrane region" description="Helical" evidence="17">
    <location>
        <begin position="162"/>
        <end position="185"/>
    </location>
</feature>
<dbReference type="SMART" id="SM00843">
    <property type="entry name" value="Ftsk_gamma"/>
    <property type="match status" value="1"/>
</dbReference>
<keyword evidence="8" id="KW-0159">Chromosome partition</keyword>
<dbReference type="InterPro" id="IPR036390">
    <property type="entry name" value="WH_DNA-bd_sf"/>
</dbReference>
<feature type="domain" description="FtsK" evidence="18">
    <location>
        <begin position="406"/>
        <end position="607"/>
    </location>
</feature>
<dbReference type="InterPro" id="IPR003593">
    <property type="entry name" value="AAA+_ATPase"/>
</dbReference>
<evidence type="ECO:0000256" key="12">
    <source>
        <dbReference type="ARBA" id="ARBA00023136"/>
    </source>
</evidence>
<gene>
    <name evidence="19" type="primary">ftsK</name>
    <name evidence="19" type="ORF">P857_892</name>
</gene>
<dbReference type="GO" id="GO:0005524">
    <property type="term" value="F:ATP binding"/>
    <property type="evidence" value="ECO:0007669"/>
    <property type="project" value="UniProtKB-UniRule"/>
</dbReference>
<comment type="similarity">
    <text evidence="2">Belongs to the FtsK/SpoIIIE/SftA family.</text>
</comment>
<keyword evidence="13" id="KW-0131">Cell cycle</keyword>
<feature type="transmembrane region" description="Helical" evidence="17">
    <location>
        <begin position="126"/>
        <end position="150"/>
    </location>
</feature>
<dbReference type="GO" id="GO:0007059">
    <property type="term" value="P:chromosome segregation"/>
    <property type="evidence" value="ECO:0007669"/>
    <property type="project" value="UniProtKB-KW"/>
</dbReference>
<dbReference type="InterPro" id="IPR036388">
    <property type="entry name" value="WH-like_DNA-bd_sf"/>
</dbReference>
<evidence type="ECO:0000256" key="5">
    <source>
        <dbReference type="ARBA" id="ARBA00022618"/>
    </source>
</evidence>
<protein>
    <recommendedName>
        <fullName evidence="3">DNA translocase FtsK</fullName>
    </recommendedName>
</protein>
<comment type="function">
    <text evidence="14">Essential cell division protein that coordinates cell division and chromosome segregation. The N-terminus is involved in assembly of the cell-division machinery. The C-terminus functions as a DNA motor that moves dsDNA in an ATP-dependent manner towards the dif recombination site, which is located within the replication terminus region. Translocation stops specifically at Xer-dif sites, where FtsK interacts with the Xer recombinase, allowing activation of chromosome unlinking by recombination. FtsK orienting polar sequences (KOPS) guide the direction of DNA translocation. FtsK can remove proteins from DNA as it translocates, but translocation stops specifically at XerCD-dif site, thereby preventing removal of XerC and XerD from dif.</text>
</comment>
<dbReference type="Pfam" id="PF09397">
    <property type="entry name" value="FtsK_gamma"/>
    <property type="match status" value="1"/>
</dbReference>
<dbReference type="Proteomes" id="UP000018951">
    <property type="component" value="Unassembled WGS sequence"/>
</dbReference>
<comment type="subunit">
    <text evidence="15">Homohexamer. Forms a ring that surrounds DNA.</text>
</comment>
<dbReference type="GO" id="GO:0003677">
    <property type="term" value="F:DNA binding"/>
    <property type="evidence" value="ECO:0007669"/>
    <property type="project" value="UniProtKB-KW"/>
</dbReference>
<evidence type="ECO:0000256" key="14">
    <source>
        <dbReference type="ARBA" id="ARBA00024784"/>
    </source>
</evidence>
<comment type="caution">
    <text evidence="19">The sequence shown here is derived from an EMBL/GenBank/DDBJ whole genome shotgun (WGS) entry which is preliminary data.</text>
</comment>
<dbReference type="PANTHER" id="PTHR22683:SF41">
    <property type="entry name" value="DNA TRANSLOCASE FTSK"/>
    <property type="match status" value="1"/>
</dbReference>
<feature type="transmembrane region" description="Helical" evidence="17">
    <location>
        <begin position="87"/>
        <end position="106"/>
    </location>
</feature>
<feature type="binding site" evidence="16">
    <location>
        <begin position="423"/>
        <end position="430"/>
    </location>
    <ligand>
        <name>ATP</name>
        <dbReference type="ChEBI" id="CHEBI:30616"/>
    </ligand>
</feature>
<dbReference type="Gene3D" id="3.40.50.300">
    <property type="entry name" value="P-loop containing nucleotide triphosphate hydrolases"/>
    <property type="match status" value="1"/>
</dbReference>
<evidence type="ECO:0000256" key="7">
    <source>
        <dbReference type="ARBA" id="ARBA00022741"/>
    </source>
</evidence>
<keyword evidence="5 19" id="KW-0132">Cell division</keyword>
<accession>W2V0W3</accession>
<evidence type="ECO:0000259" key="18">
    <source>
        <dbReference type="PROSITE" id="PS50901"/>
    </source>
</evidence>
<dbReference type="InterPro" id="IPR018541">
    <property type="entry name" value="Ftsk_gamma"/>
</dbReference>
<evidence type="ECO:0000313" key="20">
    <source>
        <dbReference type="Proteomes" id="UP000018951"/>
    </source>
</evidence>
<evidence type="ECO:0000256" key="16">
    <source>
        <dbReference type="PROSITE-ProRule" id="PRU00289"/>
    </source>
</evidence>
<dbReference type="PANTHER" id="PTHR22683">
    <property type="entry name" value="SPORULATION PROTEIN RELATED"/>
    <property type="match status" value="1"/>
</dbReference>
<keyword evidence="4" id="KW-1003">Cell membrane</keyword>
<dbReference type="Pfam" id="PF01580">
    <property type="entry name" value="FtsK_SpoIIIE"/>
    <property type="match status" value="1"/>
</dbReference>
<proteinExistence type="inferred from homology"/>
<keyword evidence="12 17" id="KW-0472">Membrane</keyword>
<dbReference type="EMBL" id="AXCJ01000001">
    <property type="protein sequence ID" value="ETO91720.1"/>
    <property type="molecule type" value="Genomic_DNA"/>
</dbReference>
<evidence type="ECO:0000256" key="10">
    <source>
        <dbReference type="ARBA" id="ARBA00022989"/>
    </source>
</evidence>
<evidence type="ECO:0000256" key="13">
    <source>
        <dbReference type="ARBA" id="ARBA00023306"/>
    </source>
</evidence>
<evidence type="ECO:0000313" key="19">
    <source>
        <dbReference type="EMBL" id="ETO91720.1"/>
    </source>
</evidence>
<dbReference type="InterPro" id="IPR025199">
    <property type="entry name" value="FtsK_4TM"/>
</dbReference>
<keyword evidence="9 16" id="KW-0067">ATP-binding</keyword>
<dbReference type="STRING" id="1401685.P857_892"/>
<dbReference type="InterPro" id="IPR041027">
    <property type="entry name" value="FtsK_alpha"/>
</dbReference>
<keyword evidence="20" id="KW-1185">Reference proteome</keyword>
<evidence type="ECO:0000256" key="11">
    <source>
        <dbReference type="ARBA" id="ARBA00023125"/>
    </source>
</evidence>
<dbReference type="GO" id="GO:0005886">
    <property type="term" value="C:plasma membrane"/>
    <property type="evidence" value="ECO:0007669"/>
    <property type="project" value="UniProtKB-SubCell"/>
</dbReference>
<keyword evidence="7 16" id="KW-0547">Nucleotide-binding</keyword>
<evidence type="ECO:0000256" key="3">
    <source>
        <dbReference type="ARBA" id="ARBA00020887"/>
    </source>
</evidence>
<dbReference type="AlphaFoldDB" id="W2V0W3"/>
<sequence>MLSFLKKWSTILVWIYISVAFLSYCPTDTSWSIINHSQNPVHNFCGKIGSYIVDMVYLFFGYSIYPIIGFTILSFYAKHVSRMSRCLLHLLSSLCIIFTISMFKVNNPSWAYVSYSGSIGFLLHTIIPNINTTLCLTMTCILHLILIYCYYKKPLEHLTKNFYIKCLNIYQSTMIFITRILKYILPRKLIPKSLYLNKYKVKKLHNEEFTNKNLLPDNIPKDAKKCNTDNQEVLRNKYKQHIFSITDQKTTEKKLLNKTIPSIVKHNDLDNFQKPNLKFFKNKKLNPIRNTSHHINTSRKLETILNDFGIEVKILNHHVGPVVTLYELDLTPGTKSSRVINLSYDIARSLCVSSIRISVIPGKKSLCLEIPNQERDTVVLKDFFESDDFNSGLYNIPIALGCTIFGKPFFADLTKMPHLLIAGTTGSGKSVAINVMILSIIYSFTPQECKLILVDPKMLELSMYDHIPYLLTPVVTEPRKAVNALKWLTKEMENRYKNMSLLSVRNIEGYNKLIKEKAHHGHYVMNNTIHKVLPYIVVVIDEMADLMLVTGKEIETLVQRLSQMARASGIHLIMATQRPSVDVITGVIKANFPTRVSFAVSSKIDSRTILGEQGAEQLLGKGDMLYMTAGHPLMRLHAPFVEDYEVNLVVDYIKTQGEPEYQESIDELSQENDYTENSEPSSDQDIFQNALSIIYQDKRISVSYLQRKLKIGFNRAASIIEEMEDKGIISKPNAIGKREILKKKQEVL</sequence>
<evidence type="ECO:0000256" key="6">
    <source>
        <dbReference type="ARBA" id="ARBA00022692"/>
    </source>
</evidence>
<feature type="transmembrane region" description="Helical" evidence="17">
    <location>
        <begin position="51"/>
        <end position="75"/>
    </location>
</feature>
<dbReference type="InterPro" id="IPR027417">
    <property type="entry name" value="P-loop_NTPase"/>
</dbReference>
<name>W2V0W3_9RICK</name>
<evidence type="ECO:0000256" key="2">
    <source>
        <dbReference type="ARBA" id="ARBA00006474"/>
    </source>
</evidence>
<evidence type="ECO:0000256" key="8">
    <source>
        <dbReference type="ARBA" id="ARBA00022829"/>
    </source>
</evidence>
<dbReference type="Gene3D" id="3.30.980.40">
    <property type="match status" value="1"/>
</dbReference>
<keyword evidence="10 17" id="KW-1133">Transmembrane helix</keyword>
<evidence type="ECO:0000256" key="1">
    <source>
        <dbReference type="ARBA" id="ARBA00004651"/>
    </source>
</evidence>
<dbReference type="InterPro" id="IPR002543">
    <property type="entry name" value="FtsK_dom"/>
</dbReference>
<reference evidence="19 20" key="1">
    <citation type="journal article" date="2013" name="PLoS ONE">
        <title>Bacterial endosymbiosis in a chordate host: long-term co-evolution and conservation of secondary metabolism.</title>
        <authorList>
            <person name="Kwan J.C."/>
            <person name="Schmidt E.W."/>
        </authorList>
    </citation>
    <scope>NUCLEOTIDE SEQUENCE [LARGE SCALE GENOMIC DNA]</scope>
    <source>
        <strain evidence="20">L6</strain>
    </source>
</reference>
<dbReference type="SMART" id="SM00382">
    <property type="entry name" value="AAA"/>
    <property type="match status" value="1"/>
</dbReference>
<dbReference type="PATRIC" id="fig|1401685.3.peg.125"/>
<evidence type="ECO:0000256" key="9">
    <source>
        <dbReference type="ARBA" id="ARBA00022840"/>
    </source>
</evidence>
<keyword evidence="6 17" id="KW-0812">Transmembrane</keyword>
<keyword evidence="11" id="KW-0238">DNA-binding</keyword>
<evidence type="ECO:0000256" key="15">
    <source>
        <dbReference type="ARBA" id="ARBA00025923"/>
    </source>
</evidence>
<dbReference type="Pfam" id="PF13491">
    <property type="entry name" value="FtsK_4TM"/>
    <property type="match status" value="1"/>
</dbReference>
<dbReference type="GO" id="GO:0051301">
    <property type="term" value="P:cell division"/>
    <property type="evidence" value="ECO:0007669"/>
    <property type="project" value="UniProtKB-KW"/>
</dbReference>